<dbReference type="InterPro" id="IPR051786">
    <property type="entry name" value="ASN_synthetase/amidase"/>
</dbReference>
<comment type="pathway">
    <text evidence="1">Amino-acid biosynthesis; L-asparagine biosynthesis; L-asparagine from L-aspartate (L-Gln route): step 1/1.</text>
</comment>
<evidence type="ECO:0000256" key="3">
    <source>
        <dbReference type="ARBA" id="ARBA00022888"/>
    </source>
</evidence>
<dbReference type="RefSeq" id="WP_344145628.1">
    <property type="nucleotide sequence ID" value="NZ_BAAANF010000003.1"/>
</dbReference>
<reference evidence="7" key="1">
    <citation type="journal article" date="2019" name="Int. J. Syst. Evol. Microbiol.">
        <title>The Global Catalogue of Microorganisms (GCM) 10K type strain sequencing project: providing services to taxonomists for standard genome sequencing and annotation.</title>
        <authorList>
            <consortium name="The Broad Institute Genomics Platform"/>
            <consortium name="The Broad Institute Genome Sequencing Center for Infectious Disease"/>
            <person name="Wu L."/>
            <person name="Ma J."/>
        </authorList>
    </citation>
    <scope>NUCLEOTIDE SEQUENCE [LARGE SCALE GENOMIC DNA]</scope>
    <source>
        <strain evidence="7">JCM 14307</strain>
    </source>
</reference>
<proteinExistence type="predicted"/>
<dbReference type="PANTHER" id="PTHR43284">
    <property type="entry name" value="ASPARAGINE SYNTHETASE (GLUTAMINE-HYDROLYZING)"/>
    <property type="match status" value="1"/>
</dbReference>
<gene>
    <name evidence="6" type="ORF">GCM10009745_09970</name>
</gene>
<dbReference type="Proteomes" id="UP001500280">
    <property type="component" value="Unassembled WGS sequence"/>
</dbReference>
<comment type="catalytic activity">
    <reaction evidence="4">
        <text>L-aspartate + L-glutamine + ATP + H2O = L-asparagine + L-glutamate + AMP + diphosphate + H(+)</text>
        <dbReference type="Rhea" id="RHEA:12228"/>
        <dbReference type="ChEBI" id="CHEBI:15377"/>
        <dbReference type="ChEBI" id="CHEBI:15378"/>
        <dbReference type="ChEBI" id="CHEBI:29985"/>
        <dbReference type="ChEBI" id="CHEBI:29991"/>
        <dbReference type="ChEBI" id="CHEBI:30616"/>
        <dbReference type="ChEBI" id="CHEBI:33019"/>
        <dbReference type="ChEBI" id="CHEBI:58048"/>
        <dbReference type="ChEBI" id="CHEBI:58359"/>
        <dbReference type="ChEBI" id="CHEBI:456215"/>
        <dbReference type="EC" id="6.3.5.4"/>
    </reaction>
</comment>
<evidence type="ECO:0000256" key="1">
    <source>
        <dbReference type="ARBA" id="ARBA00005187"/>
    </source>
</evidence>
<keyword evidence="3" id="KW-0061">Asparagine biosynthesis</keyword>
<evidence type="ECO:0000259" key="5">
    <source>
        <dbReference type="Pfam" id="PF00733"/>
    </source>
</evidence>
<keyword evidence="3" id="KW-0028">Amino-acid biosynthesis</keyword>
<dbReference type="InterPro" id="IPR001962">
    <property type="entry name" value="Asn_synthase"/>
</dbReference>
<protein>
    <recommendedName>
        <fullName evidence="2">asparagine synthase (glutamine-hydrolyzing)</fullName>
        <ecNumber evidence="2">6.3.5.4</ecNumber>
    </recommendedName>
</protein>
<keyword evidence="7" id="KW-1185">Reference proteome</keyword>
<dbReference type="EMBL" id="BAAANF010000003">
    <property type="protein sequence ID" value="GAA1669560.1"/>
    <property type="molecule type" value="Genomic_DNA"/>
</dbReference>
<dbReference type="InterPro" id="IPR014729">
    <property type="entry name" value="Rossmann-like_a/b/a_fold"/>
</dbReference>
<dbReference type="PANTHER" id="PTHR43284:SF1">
    <property type="entry name" value="ASPARAGINE SYNTHETASE"/>
    <property type="match status" value="1"/>
</dbReference>
<evidence type="ECO:0000256" key="2">
    <source>
        <dbReference type="ARBA" id="ARBA00012737"/>
    </source>
</evidence>
<evidence type="ECO:0000256" key="4">
    <source>
        <dbReference type="ARBA" id="ARBA00048741"/>
    </source>
</evidence>
<evidence type="ECO:0000313" key="6">
    <source>
        <dbReference type="EMBL" id="GAA1669560.1"/>
    </source>
</evidence>
<comment type="caution">
    <text evidence="6">The sequence shown here is derived from an EMBL/GenBank/DDBJ whole genome shotgun (WGS) entry which is preliminary data.</text>
</comment>
<sequence>MTFLIFPDHATASQLADSFDWPSGAQVLSHPVSGRPWLAGQLPAKALTVHRGRDRCLVTVGVTEAPADAQAELDRLSAPAAADALARRFPGDRHVLLSMAGLVRAHGTLSSTRQLFFVRYDGIDIAADDPELLIQLTGATLDDDAIPARLLAPWTPWPFTDHVMWRGIDAVPMGERLDWDRAGRARRTRWWSAPEPELPLEQAAAATRVALDEAIRVRAAHTDLSADLSGGLDSTSLSFLAGQHQRGMTLTSWEAANPADEDQLWAARAADQLSGAHQVLRDAPAWFSDLDGHGELEGPFAWIRTRGKLRYQAELLASRGSKLHLTGHGGDELYTATQLFLPALMERPLRALPYVKAYRAVHRWPWRETLTELNRSETFASGLRRTASLIDTPIEQYLRKPEFGWGIGYRMPIWATVDGVEAARRQLHRTADEDPQPMSPHRWVHALLQDVRLCGDTIRRVSRWTERSGVAWHAPMIDDAVVEAACSVSPWDVAMPDRYKPLLTEAMRGAVPDEFRLRRTKSEYSADVYAGVRRMRPQLLELCDDLELARRGLVDADRLRDLVIRPPQSSFAFMPLISTLAVESWLRTVDGRSARNNEQLTRQGGLG</sequence>
<dbReference type="EC" id="6.3.5.4" evidence="2"/>
<feature type="domain" description="Asparagine synthetase" evidence="5">
    <location>
        <begin position="208"/>
        <end position="587"/>
    </location>
</feature>
<dbReference type="Pfam" id="PF00733">
    <property type="entry name" value="Asn_synthase"/>
    <property type="match status" value="1"/>
</dbReference>
<dbReference type="SUPFAM" id="SSF52402">
    <property type="entry name" value="Adenine nucleotide alpha hydrolases-like"/>
    <property type="match status" value="1"/>
</dbReference>
<name>A0ABP4S9R9_9ACTN</name>
<organism evidence="6 7">
    <name type="scientific">Kribbella yunnanensis</name>
    <dbReference type="NCBI Taxonomy" id="190194"/>
    <lineage>
        <taxon>Bacteria</taxon>
        <taxon>Bacillati</taxon>
        <taxon>Actinomycetota</taxon>
        <taxon>Actinomycetes</taxon>
        <taxon>Propionibacteriales</taxon>
        <taxon>Kribbellaceae</taxon>
        <taxon>Kribbella</taxon>
    </lineage>
</organism>
<dbReference type="Gene3D" id="3.40.50.620">
    <property type="entry name" value="HUPs"/>
    <property type="match status" value="2"/>
</dbReference>
<evidence type="ECO:0000313" key="7">
    <source>
        <dbReference type="Proteomes" id="UP001500280"/>
    </source>
</evidence>
<accession>A0ABP4S9R9</accession>